<gene>
    <name evidence="1" type="ORF">COMA2_130028</name>
</gene>
<sequence>MKFYGYLHHLEIGGQKHCKDSFRNGFRHQTYYDYTLARAFAKGSLSLTRYVKERQDGLFVRPVLLNGLQYLRDTDSSEYHRQLKALLGRSIRLHIHALLIEFLCGQKEPDDEEFSLIVSLLKPAKRGPRILAAIVGSPGWFRRMSTASAFQDWMRKPHDEAVHALNALCQASQFDLDSVLNLIERHWLPRKSHDDLSLRVFSYISNWNTRAVDLASIVLRRKADGSASLIVDQATKCSPEHAMMLLRAALEGRLLQAEAIVDKIKKKRHLSPEERLVQGSSLNGEQGSLINLIEKEEDWYNAEALAEESPKSFLDQIWPWFIKVIALVAYDEHEFLLGYRNDPATYNEFDGELSQGPIVKALLVAVTRHAQQIPDQFTDFAKAHWNSDLLIVHRLLSRGLVILATDKPMFILEYLLGDPRRLEIGDHSDSHRESKALITQLSSRLSKAELKPLEEAVINFKQYKKIMPD</sequence>
<proteinExistence type="predicted"/>
<accession>A0A0S4L9A2</accession>
<evidence type="ECO:0000313" key="1">
    <source>
        <dbReference type="EMBL" id="CUS33354.1"/>
    </source>
</evidence>
<protein>
    <submittedName>
        <fullName evidence="1">Uncharacterized protein</fullName>
    </submittedName>
</protein>
<dbReference type="EMBL" id="CZPZ01000005">
    <property type="protein sequence ID" value="CUS33354.1"/>
    <property type="molecule type" value="Genomic_DNA"/>
</dbReference>
<organism evidence="1 2">
    <name type="scientific">Candidatus Nitrospira nitrificans</name>
    <dbReference type="NCBI Taxonomy" id="1742973"/>
    <lineage>
        <taxon>Bacteria</taxon>
        <taxon>Pseudomonadati</taxon>
        <taxon>Nitrospirota</taxon>
        <taxon>Nitrospiria</taxon>
        <taxon>Nitrospirales</taxon>
        <taxon>Nitrospiraceae</taxon>
        <taxon>Nitrospira</taxon>
    </lineage>
</organism>
<dbReference type="AlphaFoldDB" id="A0A0S4L9A2"/>
<reference evidence="2" key="1">
    <citation type="submission" date="2015-10" db="EMBL/GenBank/DDBJ databases">
        <authorList>
            <person name="Luecker S."/>
            <person name="Luecker S."/>
        </authorList>
    </citation>
    <scope>NUCLEOTIDE SEQUENCE [LARGE SCALE GENOMIC DNA]</scope>
</reference>
<evidence type="ECO:0000313" key="2">
    <source>
        <dbReference type="Proteomes" id="UP000198736"/>
    </source>
</evidence>
<dbReference type="Proteomes" id="UP000198736">
    <property type="component" value="Unassembled WGS sequence"/>
</dbReference>
<dbReference type="STRING" id="1742973.COMA2_130028"/>
<name>A0A0S4L9A2_9BACT</name>
<keyword evidence="2" id="KW-1185">Reference proteome</keyword>